<dbReference type="SUPFAM" id="SSF56281">
    <property type="entry name" value="Metallo-hydrolase/oxidoreductase"/>
    <property type="match status" value="1"/>
</dbReference>
<dbReference type="SMART" id="SM00849">
    <property type="entry name" value="Lactamase_B"/>
    <property type="match status" value="1"/>
</dbReference>
<gene>
    <name evidence="3" type="ORF">GCM10023333_28340</name>
</gene>
<dbReference type="EMBL" id="BAABJZ010000091">
    <property type="protein sequence ID" value="GAA4893482.1"/>
    <property type="molecule type" value="Genomic_DNA"/>
</dbReference>
<name>A0ABP9FD53_9GAMM</name>
<dbReference type="Proteomes" id="UP001499988">
    <property type="component" value="Unassembled WGS sequence"/>
</dbReference>
<dbReference type="Pfam" id="PF00753">
    <property type="entry name" value="Lactamase_B"/>
    <property type="match status" value="1"/>
</dbReference>
<dbReference type="InterPro" id="IPR001279">
    <property type="entry name" value="Metallo-B-lactamas"/>
</dbReference>
<protein>
    <submittedName>
        <fullName evidence="3">MBL fold metallo-hydrolase</fullName>
    </submittedName>
</protein>
<dbReference type="PANTHER" id="PTHR42951">
    <property type="entry name" value="METALLO-BETA-LACTAMASE DOMAIN-CONTAINING"/>
    <property type="match status" value="1"/>
</dbReference>
<dbReference type="PANTHER" id="PTHR42951:SF4">
    <property type="entry name" value="ACYL-COENZYME A THIOESTERASE MBLAC2"/>
    <property type="match status" value="1"/>
</dbReference>
<comment type="caution">
    <text evidence="3">The sequence shown here is derived from an EMBL/GenBank/DDBJ whole genome shotgun (WGS) entry which is preliminary data.</text>
</comment>
<organism evidence="3 4">
    <name type="scientific">Ferrimonas pelagia</name>
    <dbReference type="NCBI Taxonomy" id="1177826"/>
    <lineage>
        <taxon>Bacteria</taxon>
        <taxon>Pseudomonadati</taxon>
        <taxon>Pseudomonadota</taxon>
        <taxon>Gammaproteobacteria</taxon>
        <taxon>Alteromonadales</taxon>
        <taxon>Ferrimonadaceae</taxon>
        <taxon>Ferrimonas</taxon>
    </lineage>
</organism>
<dbReference type="InterPro" id="IPR036866">
    <property type="entry name" value="RibonucZ/Hydroxyglut_hydro"/>
</dbReference>
<evidence type="ECO:0000313" key="3">
    <source>
        <dbReference type="EMBL" id="GAA4893482.1"/>
    </source>
</evidence>
<dbReference type="Gene3D" id="3.60.15.10">
    <property type="entry name" value="Ribonuclease Z/Hydroxyacylglutathione hydrolase-like"/>
    <property type="match status" value="1"/>
</dbReference>
<feature type="domain" description="Metallo-beta-lactamase" evidence="2">
    <location>
        <begin position="17"/>
        <end position="216"/>
    </location>
</feature>
<evidence type="ECO:0000313" key="4">
    <source>
        <dbReference type="Proteomes" id="UP001499988"/>
    </source>
</evidence>
<keyword evidence="4" id="KW-1185">Reference proteome</keyword>
<evidence type="ECO:0000256" key="1">
    <source>
        <dbReference type="ARBA" id="ARBA00005250"/>
    </source>
</evidence>
<sequence>MRGAIKAMQLHVIEGYIQSLYLVEYDHGLLLLDGGCRSDVGTVLRFINTELGRPIGDLTLVVVTHMHPDHAGAATRLRQLTGCGIATGEAGGHWYDGLEGRLMHLTDLLLARWVAHRLKRAHRRLWYPAILKADHYLADGQPLPGFSQWQALSTQGHTDRDISVWHPDSGRVYVADLMVKVKGRFIPPFPVFHPNRYRRSVERIGALQPRHVLLAHGGEVQLTEADYQYLQSKAPRCPQTHWRAVKARFQRVWTGS</sequence>
<dbReference type="InterPro" id="IPR050855">
    <property type="entry name" value="NDM-1-like"/>
</dbReference>
<proteinExistence type="inferred from homology"/>
<reference evidence="4" key="1">
    <citation type="journal article" date="2019" name="Int. J. Syst. Evol. Microbiol.">
        <title>The Global Catalogue of Microorganisms (GCM) 10K type strain sequencing project: providing services to taxonomists for standard genome sequencing and annotation.</title>
        <authorList>
            <consortium name="The Broad Institute Genomics Platform"/>
            <consortium name="The Broad Institute Genome Sequencing Center for Infectious Disease"/>
            <person name="Wu L."/>
            <person name="Ma J."/>
        </authorList>
    </citation>
    <scope>NUCLEOTIDE SEQUENCE [LARGE SCALE GENOMIC DNA]</scope>
    <source>
        <strain evidence="4">JCM 18401</strain>
    </source>
</reference>
<comment type="similarity">
    <text evidence="1">Belongs to the metallo-beta-lactamase superfamily. Class-B beta-lactamase family.</text>
</comment>
<evidence type="ECO:0000259" key="2">
    <source>
        <dbReference type="SMART" id="SM00849"/>
    </source>
</evidence>
<accession>A0ABP9FD53</accession>